<dbReference type="Proteomes" id="UP001558613">
    <property type="component" value="Unassembled WGS sequence"/>
</dbReference>
<evidence type="ECO:0000313" key="1">
    <source>
        <dbReference type="EMBL" id="KAL1276057.1"/>
    </source>
</evidence>
<comment type="caution">
    <text evidence="1">The sequence shown here is derived from an EMBL/GenBank/DDBJ whole genome shotgun (WGS) entry which is preliminary data.</text>
</comment>
<keyword evidence="2" id="KW-1185">Reference proteome</keyword>
<organism evidence="1 2">
    <name type="scientific">Cirrhinus molitorella</name>
    <name type="common">mud carp</name>
    <dbReference type="NCBI Taxonomy" id="172907"/>
    <lineage>
        <taxon>Eukaryota</taxon>
        <taxon>Metazoa</taxon>
        <taxon>Chordata</taxon>
        <taxon>Craniata</taxon>
        <taxon>Vertebrata</taxon>
        <taxon>Euteleostomi</taxon>
        <taxon>Actinopterygii</taxon>
        <taxon>Neopterygii</taxon>
        <taxon>Teleostei</taxon>
        <taxon>Ostariophysi</taxon>
        <taxon>Cypriniformes</taxon>
        <taxon>Cyprinidae</taxon>
        <taxon>Labeoninae</taxon>
        <taxon>Labeonini</taxon>
        <taxon>Cirrhinus</taxon>
    </lineage>
</organism>
<evidence type="ECO:0000313" key="2">
    <source>
        <dbReference type="Proteomes" id="UP001558613"/>
    </source>
</evidence>
<gene>
    <name evidence="1" type="ORF">QQF64_035680</name>
</gene>
<sequence length="78" mass="9132">MRFLFFNPNGRGWTLTPLYAREFMGDFERLRAGKQSFCQSITEKASPLLAMRECECVKECVWRYMGEGMMPHLENSSL</sequence>
<accession>A0ABR3NH39</accession>
<dbReference type="EMBL" id="JAYMGO010000004">
    <property type="protein sequence ID" value="KAL1276057.1"/>
    <property type="molecule type" value="Genomic_DNA"/>
</dbReference>
<proteinExistence type="predicted"/>
<reference evidence="1 2" key="1">
    <citation type="submission" date="2023-09" db="EMBL/GenBank/DDBJ databases">
        <authorList>
            <person name="Wang M."/>
        </authorList>
    </citation>
    <scope>NUCLEOTIDE SEQUENCE [LARGE SCALE GENOMIC DNA]</scope>
    <source>
        <strain evidence="1">GT-2023</strain>
        <tissue evidence="1">Liver</tissue>
    </source>
</reference>
<name>A0ABR3NH39_9TELE</name>
<protein>
    <submittedName>
        <fullName evidence="1">Uncharacterized protein</fullName>
    </submittedName>
</protein>